<organism evidence="7 8">
    <name type="scientific">Haemaphysalis longicornis</name>
    <name type="common">Bush tick</name>
    <dbReference type="NCBI Taxonomy" id="44386"/>
    <lineage>
        <taxon>Eukaryota</taxon>
        <taxon>Metazoa</taxon>
        <taxon>Ecdysozoa</taxon>
        <taxon>Arthropoda</taxon>
        <taxon>Chelicerata</taxon>
        <taxon>Arachnida</taxon>
        <taxon>Acari</taxon>
        <taxon>Parasitiformes</taxon>
        <taxon>Ixodida</taxon>
        <taxon>Ixodoidea</taxon>
        <taxon>Ixodidae</taxon>
        <taxon>Haemaphysalinae</taxon>
        <taxon>Haemaphysalis</taxon>
    </lineage>
</organism>
<protein>
    <recommendedName>
        <fullName evidence="6">THAP-type domain-containing protein</fullName>
    </recommendedName>
</protein>
<evidence type="ECO:0000256" key="1">
    <source>
        <dbReference type="ARBA" id="ARBA00022723"/>
    </source>
</evidence>
<dbReference type="Pfam" id="PF05485">
    <property type="entry name" value="THAP"/>
    <property type="match status" value="1"/>
</dbReference>
<gene>
    <name evidence="7" type="ORF">HPB48_021304</name>
</gene>
<keyword evidence="3" id="KW-0862">Zinc</keyword>
<dbReference type="SMART" id="SM00980">
    <property type="entry name" value="THAP"/>
    <property type="match status" value="1"/>
</dbReference>
<dbReference type="OrthoDB" id="6413279at2759"/>
<proteinExistence type="predicted"/>
<evidence type="ECO:0000313" key="7">
    <source>
        <dbReference type="EMBL" id="KAH9359745.1"/>
    </source>
</evidence>
<name>A0A9J6FBM6_HAELO</name>
<evidence type="ECO:0000256" key="3">
    <source>
        <dbReference type="ARBA" id="ARBA00022833"/>
    </source>
</evidence>
<reference evidence="7 8" key="1">
    <citation type="journal article" date="2020" name="Cell">
        <title>Large-Scale Comparative Analyses of Tick Genomes Elucidate Their Genetic Diversity and Vector Capacities.</title>
        <authorList>
            <consortium name="Tick Genome and Microbiome Consortium (TIGMIC)"/>
            <person name="Jia N."/>
            <person name="Wang J."/>
            <person name="Shi W."/>
            <person name="Du L."/>
            <person name="Sun Y."/>
            <person name="Zhan W."/>
            <person name="Jiang J.F."/>
            <person name="Wang Q."/>
            <person name="Zhang B."/>
            <person name="Ji P."/>
            <person name="Bell-Sakyi L."/>
            <person name="Cui X.M."/>
            <person name="Yuan T.T."/>
            <person name="Jiang B.G."/>
            <person name="Yang W.F."/>
            <person name="Lam T.T."/>
            <person name="Chang Q.C."/>
            <person name="Ding S.J."/>
            <person name="Wang X.J."/>
            <person name="Zhu J.G."/>
            <person name="Ruan X.D."/>
            <person name="Zhao L."/>
            <person name="Wei J.T."/>
            <person name="Ye R.Z."/>
            <person name="Que T.C."/>
            <person name="Du C.H."/>
            <person name="Zhou Y.H."/>
            <person name="Cheng J.X."/>
            <person name="Dai P.F."/>
            <person name="Guo W.B."/>
            <person name="Han X.H."/>
            <person name="Huang E.J."/>
            <person name="Li L.F."/>
            <person name="Wei W."/>
            <person name="Gao Y.C."/>
            <person name="Liu J.Z."/>
            <person name="Shao H.Z."/>
            <person name="Wang X."/>
            <person name="Wang C.C."/>
            <person name="Yang T.C."/>
            <person name="Huo Q.B."/>
            <person name="Li W."/>
            <person name="Chen H.Y."/>
            <person name="Chen S.E."/>
            <person name="Zhou L.G."/>
            <person name="Ni X.B."/>
            <person name="Tian J.H."/>
            <person name="Sheng Y."/>
            <person name="Liu T."/>
            <person name="Pan Y.S."/>
            <person name="Xia L.Y."/>
            <person name="Li J."/>
            <person name="Zhao F."/>
            <person name="Cao W.C."/>
        </authorList>
    </citation>
    <scope>NUCLEOTIDE SEQUENCE [LARGE SCALE GENOMIC DNA]</scope>
    <source>
        <strain evidence="7">HaeL-2018</strain>
    </source>
</reference>
<evidence type="ECO:0000256" key="4">
    <source>
        <dbReference type="ARBA" id="ARBA00023125"/>
    </source>
</evidence>
<dbReference type="GO" id="GO:0008270">
    <property type="term" value="F:zinc ion binding"/>
    <property type="evidence" value="ECO:0007669"/>
    <property type="project" value="UniProtKB-KW"/>
</dbReference>
<sequence length="124" mass="14029">MVHCAVYGCYNSSTNTAGGCENAQKVRFFAVPTVIRWQCSKTQEMSTKRRAEWFRRINRGDINKEATHYKVCSAHFVSGKPCYLMDDTNPDWAPSLNLGHNIKAASNERSAKQQQRGLWNDGSP</sequence>
<accession>A0A9J6FBM6</accession>
<dbReference type="EMBL" id="JABSTR010000001">
    <property type="protein sequence ID" value="KAH9359745.1"/>
    <property type="molecule type" value="Genomic_DNA"/>
</dbReference>
<dbReference type="OMA" id="WFRRINR"/>
<keyword evidence="8" id="KW-1185">Reference proteome</keyword>
<dbReference type="SUPFAM" id="SSF57716">
    <property type="entry name" value="Glucocorticoid receptor-like (DNA-binding domain)"/>
    <property type="match status" value="1"/>
</dbReference>
<evidence type="ECO:0000259" key="6">
    <source>
        <dbReference type="PROSITE" id="PS50950"/>
    </source>
</evidence>
<comment type="caution">
    <text evidence="7">The sequence shown here is derived from an EMBL/GenBank/DDBJ whole genome shotgun (WGS) entry which is preliminary data.</text>
</comment>
<dbReference type="GO" id="GO:0003677">
    <property type="term" value="F:DNA binding"/>
    <property type="evidence" value="ECO:0007669"/>
    <property type="project" value="UniProtKB-UniRule"/>
</dbReference>
<evidence type="ECO:0000256" key="2">
    <source>
        <dbReference type="ARBA" id="ARBA00022771"/>
    </source>
</evidence>
<evidence type="ECO:0000256" key="5">
    <source>
        <dbReference type="PROSITE-ProRule" id="PRU00309"/>
    </source>
</evidence>
<dbReference type="Proteomes" id="UP000821853">
    <property type="component" value="Chromosome 1"/>
</dbReference>
<keyword evidence="1" id="KW-0479">Metal-binding</keyword>
<dbReference type="AlphaFoldDB" id="A0A9J6FBM6"/>
<dbReference type="PROSITE" id="PS50950">
    <property type="entry name" value="ZF_THAP"/>
    <property type="match status" value="1"/>
</dbReference>
<dbReference type="InterPro" id="IPR006612">
    <property type="entry name" value="THAP_Znf"/>
</dbReference>
<dbReference type="VEuPathDB" id="VectorBase:HLOH_047135"/>
<keyword evidence="2 5" id="KW-0863">Zinc-finger</keyword>
<keyword evidence="4 5" id="KW-0238">DNA-binding</keyword>
<feature type="domain" description="THAP-type" evidence="6">
    <location>
        <begin position="1"/>
        <end position="97"/>
    </location>
</feature>
<evidence type="ECO:0000313" key="8">
    <source>
        <dbReference type="Proteomes" id="UP000821853"/>
    </source>
</evidence>